<sequence>MKTVMTTPQHAQTPAQDTVIVVDYGSDDAQLLARRIREAKVYSEVHSYTTGAEAILAAKPAALVLAVRSTASEDLPVIDERLLTAGIPVLAAGGGFVAVTNTLGGTVALAPTHQSGTVQVTNLDDNAVLFSGQDAVQELATNHAHHVVQAAEGFVVTASHDTMPVAAAENPEMKIYGTTWNLASEASSHGLATIKNFLFIAADLTPDWSIEHVIDQQVAAIREQIGDKRAIIGLSGGVDSAVAAALVQRAVGNQLTAVYVNHGLMRKNESAEIQRAFGDSNGAQLIMIDAEAEFLAALEGVSDPEQKRKIIGERFIRTFEQAEADIVAASANDPDATEVKFLVQGTIYPDVIESGDADGSKVIKSHHNVGGLPEDIEFKLVEPLRQLFKDEVREVGTKLGLPDDIVWRQPFPGPGLGIRIVGAITKERLDLLREADAIVREELSANGLDREIWQSPVVLLADVRSVGVSDGGRTYGHPIVLRPVHSEDAMTASFARIPYDLLDHISQRITSEVDGINRVVLDITGKPPGTIEWE</sequence>
<dbReference type="InterPro" id="IPR001674">
    <property type="entry name" value="GMP_synth_C"/>
</dbReference>
<evidence type="ECO:0000256" key="8">
    <source>
        <dbReference type="ARBA" id="ARBA00022840"/>
    </source>
</evidence>
<evidence type="ECO:0000256" key="6">
    <source>
        <dbReference type="ARBA" id="ARBA00022749"/>
    </source>
</evidence>
<evidence type="ECO:0000256" key="2">
    <source>
        <dbReference type="ARBA" id="ARBA00005153"/>
    </source>
</evidence>
<keyword evidence="5 11" id="KW-0547">Nucleotide-binding</keyword>
<keyword evidence="9" id="KW-0315">Glutamine amidotransferase</keyword>
<dbReference type="InterPro" id="IPR022310">
    <property type="entry name" value="NAD/GMP_synthase"/>
</dbReference>
<dbReference type="FunFam" id="3.30.300.10:FF:000002">
    <property type="entry name" value="GMP synthase [glutamine-hydrolyzing]"/>
    <property type="match status" value="1"/>
</dbReference>
<comment type="caution">
    <text evidence="13">The sequence shown here is derived from an EMBL/GenBank/DDBJ whole genome shotgun (WGS) entry which is preliminary data.</text>
</comment>
<dbReference type="PANTHER" id="PTHR11922:SF2">
    <property type="entry name" value="GMP SYNTHASE [GLUTAMINE-HYDROLYZING]"/>
    <property type="match status" value="1"/>
</dbReference>
<dbReference type="Gene3D" id="3.40.50.880">
    <property type="match status" value="1"/>
</dbReference>
<dbReference type="NCBIfam" id="TIGR00884">
    <property type="entry name" value="guaA_Cterm"/>
    <property type="match status" value="1"/>
</dbReference>
<keyword evidence="4" id="KW-0436">Ligase</keyword>
<comment type="function">
    <text evidence="1">Catalyzes the synthesis of GMP from XMP.</text>
</comment>
<evidence type="ECO:0000256" key="11">
    <source>
        <dbReference type="PROSITE-ProRule" id="PRU00886"/>
    </source>
</evidence>
<accession>A0A543A0Q6</accession>
<name>A0A543A0Q6_9MICC</name>
<evidence type="ECO:0000256" key="10">
    <source>
        <dbReference type="ARBA" id="ARBA00031356"/>
    </source>
</evidence>
<organism evidence="13 14">
    <name type="scientific">Enteractinococcus coprophilus</name>
    <dbReference type="NCBI Taxonomy" id="1027633"/>
    <lineage>
        <taxon>Bacteria</taxon>
        <taxon>Bacillati</taxon>
        <taxon>Actinomycetota</taxon>
        <taxon>Actinomycetes</taxon>
        <taxon>Micrococcales</taxon>
        <taxon>Micrococcaceae</taxon>
    </lineage>
</organism>
<evidence type="ECO:0000256" key="7">
    <source>
        <dbReference type="ARBA" id="ARBA00022755"/>
    </source>
</evidence>
<dbReference type="PANTHER" id="PTHR11922">
    <property type="entry name" value="GMP SYNTHASE-RELATED"/>
    <property type="match status" value="1"/>
</dbReference>
<dbReference type="PROSITE" id="PS51273">
    <property type="entry name" value="GATASE_TYPE_1"/>
    <property type="match status" value="1"/>
</dbReference>
<dbReference type="InterPro" id="IPR017926">
    <property type="entry name" value="GATASE"/>
</dbReference>
<dbReference type="SUPFAM" id="SSF52317">
    <property type="entry name" value="Class I glutamine amidotransferase-like"/>
    <property type="match status" value="1"/>
</dbReference>
<evidence type="ECO:0000313" key="13">
    <source>
        <dbReference type="EMBL" id="TQL66066.1"/>
    </source>
</evidence>
<dbReference type="NCBIfam" id="NF000848">
    <property type="entry name" value="PRK00074.1"/>
    <property type="match status" value="1"/>
</dbReference>
<evidence type="ECO:0000256" key="5">
    <source>
        <dbReference type="ARBA" id="ARBA00022741"/>
    </source>
</evidence>
<dbReference type="Pfam" id="PF02540">
    <property type="entry name" value="NAD_synthase"/>
    <property type="match status" value="1"/>
</dbReference>
<dbReference type="SUPFAM" id="SSF54810">
    <property type="entry name" value="GMP synthetase C-terminal dimerisation domain"/>
    <property type="match status" value="1"/>
</dbReference>
<dbReference type="Gene3D" id="3.30.300.10">
    <property type="match status" value="1"/>
</dbReference>
<dbReference type="Gene3D" id="3.40.50.620">
    <property type="entry name" value="HUPs"/>
    <property type="match status" value="1"/>
</dbReference>
<keyword evidence="7 11" id="KW-0658">Purine biosynthesis</keyword>
<feature type="domain" description="GMPS ATP-PPase" evidence="12">
    <location>
        <begin position="208"/>
        <end position="408"/>
    </location>
</feature>
<dbReference type="SUPFAM" id="SSF52402">
    <property type="entry name" value="Adenine nucleotide alpha hydrolases-like"/>
    <property type="match status" value="1"/>
</dbReference>
<dbReference type="PROSITE" id="PS51553">
    <property type="entry name" value="GMPS_ATP_PPASE"/>
    <property type="match status" value="1"/>
</dbReference>
<dbReference type="CDD" id="cd01997">
    <property type="entry name" value="GMP_synthase_C"/>
    <property type="match status" value="1"/>
</dbReference>
<reference evidence="13 14" key="1">
    <citation type="submission" date="2019-06" db="EMBL/GenBank/DDBJ databases">
        <title>Sequencing the genomes of 1000 actinobacteria strains.</title>
        <authorList>
            <person name="Klenk H.-P."/>
        </authorList>
    </citation>
    <scope>NUCLEOTIDE SEQUENCE [LARGE SCALE GENOMIC DNA]</scope>
    <source>
        <strain evidence="13 14">DSM 24083</strain>
    </source>
</reference>
<proteinExistence type="predicted"/>
<dbReference type="InterPro" id="IPR025777">
    <property type="entry name" value="GMPS_ATP_PPase_dom"/>
</dbReference>
<keyword evidence="8 11" id="KW-0067">ATP-binding</keyword>
<dbReference type="Proteomes" id="UP000319746">
    <property type="component" value="Unassembled WGS sequence"/>
</dbReference>
<evidence type="ECO:0000313" key="14">
    <source>
        <dbReference type="Proteomes" id="UP000319746"/>
    </source>
</evidence>
<dbReference type="Pfam" id="PF00117">
    <property type="entry name" value="GATase"/>
    <property type="match status" value="1"/>
</dbReference>
<dbReference type="InterPro" id="IPR014729">
    <property type="entry name" value="Rossmann-like_a/b/a_fold"/>
</dbReference>
<dbReference type="Pfam" id="PF00958">
    <property type="entry name" value="GMP_synt_C"/>
    <property type="match status" value="1"/>
</dbReference>
<keyword evidence="14" id="KW-1185">Reference proteome</keyword>
<dbReference type="EMBL" id="VFOU01000004">
    <property type="protein sequence ID" value="TQL66066.1"/>
    <property type="molecule type" value="Genomic_DNA"/>
</dbReference>
<dbReference type="GO" id="GO:0005524">
    <property type="term" value="F:ATP binding"/>
    <property type="evidence" value="ECO:0007669"/>
    <property type="project" value="UniProtKB-UniRule"/>
</dbReference>
<dbReference type="AlphaFoldDB" id="A0A543A0Q6"/>
<dbReference type="UniPathway" id="UPA00189">
    <property type="reaction ID" value="UER00296"/>
</dbReference>
<dbReference type="InterPro" id="IPR029062">
    <property type="entry name" value="Class_I_gatase-like"/>
</dbReference>
<dbReference type="EC" id="6.3.5.2" evidence="3"/>
<protein>
    <recommendedName>
        <fullName evidence="3">GMP synthase (glutamine-hydrolyzing)</fullName>
        <ecNumber evidence="3">6.3.5.2</ecNumber>
    </recommendedName>
    <alternativeName>
        <fullName evidence="10">Glutamine amidotransferase</fullName>
    </alternativeName>
</protein>
<comment type="pathway">
    <text evidence="2">Purine metabolism; GMP biosynthesis; GMP from XMP (L-Gln route): step 1/1.</text>
</comment>
<evidence type="ECO:0000256" key="3">
    <source>
        <dbReference type="ARBA" id="ARBA00012746"/>
    </source>
</evidence>
<dbReference type="FunFam" id="3.40.50.620:FF:000001">
    <property type="entry name" value="GMP synthase [glutamine-hydrolyzing]"/>
    <property type="match status" value="1"/>
</dbReference>
<dbReference type="GO" id="GO:0003921">
    <property type="term" value="F:GMP synthase activity"/>
    <property type="evidence" value="ECO:0007669"/>
    <property type="project" value="InterPro"/>
</dbReference>
<feature type="binding site" evidence="11">
    <location>
        <begin position="235"/>
        <end position="241"/>
    </location>
    <ligand>
        <name>ATP</name>
        <dbReference type="ChEBI" id="CHEBI:30616"/>
    </ligand>
</feature>
<dbReference type="GO" id="GO:0005829">
    <property type="term" value="C:cytosol"/>
    <property type="evidence" value="ECO:0007669"/>
    <property type="project" value="TreeGrafter"/>
</dbReference>
<keyword evidence="6 11" id="KW-0332">GMP biosynthesis</keyword>
<evidence type="ECO:0000256" key="1">
    <source>
        <dbReference type="ARBA" id="ARBA00002332"/>
    </source>
</evidence>
<gene>
    <name evidence="13" type="ORF">FB556_2545</name>
</gene>
<evidence type="ECO:0000256" key="9">
    <source>
        <dbReference type="ARBA" id="ARBA00022962"/>
    </source>
</evidence>
<evidence type="ECO:0000259" key="12">
    <source>
        <dbReference type="PROSITE" id="PS51553"/>
    </source>
</evidence>
<evidence type="ECO:0000256" key="4">
    <source>
        <dbReference type="ARBA" id="ARBA00022598"/>
    </source>
</evidence>